<dbReference type="GO" id="GO:0006508">
    <property type="term" value="P:proteolysis"/>
    <property type="evidence" value="ECO:0007669"/>
    <property type="project" value="InterPro"/>
</dbReference>
<organism evidence="4 5">
    <name type="scientific">Rubrivivax rivuli</name>
    <dbReference type="NCBI Taxonomy" id="1862385"/>
    <lineage>
        <taxon>Bacteria</taxon>
        <taxon>Pseudomonadati</taxon>
        <taxon>Pseudomonadota</taxon>
        <taxon>Betaproteobacteria</taxon>
        <taxon>Burkholderiales</taxon>
        <taxon>Sphaerotilaceae</taxon>
        <taxon>Rubrivivax</taxon>
    </lineage>
</organism>
<dbReference type="InterPro" id="IPR050266">
    <property type="entry name" value="AB_hydrolase_sf"/>
</dbReference>
<dbReference type="Gene3D" id="3.40.50.1820">
    <property type="entry name" value="alpha/beta hydrolase"/>
    <property type="match status" value="1"/>
</dbReference>
<dbReference type="Pfam" id="PF00561">
    <property type="entry name" value="Abhydrolase_1"/>
    <property type="match status" value="1"/>
</dbReference>
<dbReference type="EMBL" id="SACR01000001">
    <property type="protein sequence ID" value="RVU49335.1"/>
    <property type="molecule type" value="Genomic_DNA"/>
</dbReference>
<dbReference type="InterPro" id="IPR000073">
    <property type="entry name" value="AB_hydrolase_1"/>
</dbReference>
<comment type="similarity">
    <text evidence="1">Belongs to the peptidase S33 family.</text>
</comment>
<dbReference type="InterPro" id="IPR029058">
    <property type="entry name" value="AB_hydrolase_fold"/>
</dbReference>
<accession>A0A437RRL6</accession>
<evidence type="ECO:0000313" key="4">
    <source>
        <dbReference type="EMBL" id="RVU49335.1"/>
    </source>
</evidence>
<evidence type="ECO:0000259" key="3">
    <source>
        <dbReference type="Pfam" id="PF00561"/>
    </source>
</evidence>
<gene>
    <name evidence="4" type="ORF">EOE66_01815</name>
</gene>
<dbReference type="PRINTS" id="PR00793">
    <property type="entry name" value="PROAMNOPTASE"/>
</dbReference>
<keyword evidence="5" id="KW-1185">Reference proteome</keyword>
<keyword evidence="2 4" id="KW-0378">Hydrolase</keyword>
<evidence type="ECO:0000256" key="2">
    <source>
        <dbReference type="ARBA" id="ARBA00022801"/>
    </source>
</evidence>
<proteinExistence type="inferred from homology"/>
<evidence type="ECO:0000256" key="1">
    <source>
        <dbReference type="ARBA" id="ARBA00010088"/>
    </source>
</evidence>
<dbReference type="InterPro" id="IPR002410">
    <property type="entry name" value="Peptidase_S33"/>
</dbReference>
<dbReference type="PRINTS" id="PR00111">
    <property type="entry name" value="ABHYDROLASE"/>
</dbReference>
<dbReference type="RefSeq" id="WP_128226972.1">
    <property type="nucleotide sequence ID" value="NZ_SACR01000001.1"/>
</dbReference>
<dbReference type="SUPFAM" id="SSF53474">
    <property type="entry name" value="alpha/beta-Hydrolases"/>
    <property type="match status" value="1"/>
</dbReference>
<comment type="caution">
    <text evidence="4">The sequence shown here is derived from an EMBL/GenBank/DDBJ whole genome shotgun (WGS) entry which is preliminary data.</text>
</comment>
<reference evidence="4 5" key="1">
    <citation type="submission" date="2019-01" db="EMBL/GenBank/DDBJ databases">
        <authorList>
            <person name="Chen W.-M."/>
        </authorList>
    </citation>
    <scope>NUCLEOTIDE SEQUENCE [LARGE SCALE GENOMIC DNA]</scope>
    <source>
        <strain evidence="4 5">KYPY4</strain>
    </source>
</reference>
<sequence length="282" mass="30866">MLITIEPGVRLFVDIEGPGFVPDGPRLREKPTLILLHGGPGYDHSSFKPLFSRLADIAQIVYVDHRGHGRSSRRPAAEWTLDTFADDVVRLCDALGVEKPIVLGQSFGGFVAQRYLARHPAHPAKVVLSSTSHHLGLERKVEAFTRFGGPEAGAAARAFWTKPCPETWAPYNRHCRDVYNPTPGDPVARARTLMNEEILFTSASGEQQTMQLLPGLARVQCPVLVMAGELDPVTPLADAQEIAAAIPQPWGRLVTFPRAGHGAWRDCPDEAMALLRQFITAA</sequence>
<dbReference type="Proteomes" id="UP000285575">
    <property type="component" value="Unassembled WGS sequence"/>
</dbReference>
<dbReference type="PANTHER" id="PTHR43798">
    <property type="entry name" value="MONOACYLGLYCEROL LIPASE"/>
    <property type="match status" value="1"/>
</dbReference>
<dbReference type="GO" id="GO:0008233">
    <property type="term" value="F:peptidase activity"/>
    <property type="evidence" value="ECO:0007669"/>
    <property type="project" value="InterPro"/>
</dbReference>
<name>A0A437RRL6_9BURK</name>
<dbReference type="AlphaFoldDB" id="A0A437RRL6"/>
<dbReference type="OrthoDB" id="9793083at2"/>
<protein>
    <submittedName>
        <fullName evidence="4">Alpha/beta hydrolase</fullName>
    </submittedName>
</protein>
<feature type="domain" description="AB hydrolase-1" evidence="3">
    <location>
        <begin position="31"/>
        <end position="262"/>
    </location>
</feature>
<evidence type="ECO:0000313" key="5">
    <source>
        <dbReference type="Proteomes" id="UP000285575"/>
    </source>
</evidence>